<proteinExistence type="predicted"/>
<evidence type="ECO:0000313" key="1">
    <source>
        <dbReference type="EMBL" id="SBV24927.1"/>
    </source>
</evidence>
<keyword evidence="2" id="KW-1185">Reference proteome</keyword>
<dbReference type="Proteomes" id="UP000199393">
    <property type="component" value="Chromosome I"/>
</dbReference>
<dbReference type="EMBL" id="LT598496">
    <property type="protein sequence ID" value="SBV24927.1"/>
    <property type="molecule type" value="Genomic_DNA"/>
</dbReference>
<sequence length="109" mass="10869">MASGQPVAVVEGVDVDAVAAAVCACPAVVGLVALDGRGTYLPGRRVDGVVVDADAVVVQVRARWGAHVPELAAQVRAAVAPLVAGRQIDVVLADVGDPPDGDGQRPDVG</sequence>
<gene>
    <name evidence="1" type="ORF">GA0070620_0392</name>
</gene>
<dbReference type="RefSeq" id="WP_091587946.1">
    <property type="nucleotide sequence ID" value="NZ_JBHRWG010000002.1"/>
</dbReference>
<organism evidence="1 2">
    <name type="scientific">Micromonospora krabiensis</name>
    <dbReference type="NCBI Taxonomy" id="307121"/>
    <lineage>
        <taxon>Bacteria</taxon>
        <taxon>Bacillati</taxon>
        <taxon>Actinomycetota</taxon>
        <taxon>Actinomycetes</taxon>
        <taxon>Micromonosporales</taxon>
        <taxon>Micromonosporaceae</taxon>
        <taxon>Micromonospora</taxon>
    </lineage>
</organism>
<name>A0A1C3MX72_9ACTN</name>
<dbReference type="STRING" id="307121.GA0070620_0392"/>
<accession>A0A1C3MX72</accession>
<dbReference type="AlphaFoldDB" id="A0A1C3MX72"/>
<protein>
    <recommendedName>
        <fullName evidence="3">Asp23 family, cell envelope-related function</fullName>
    </recommendedName>
</protein>
<evidence type="ECO:0008006" key="3">
    <source>
        <dbReference type="Google" id="ProtNLM"/>
    </source>
</evidence>
<evidence type="ECO:0000313" key="2">
    <source>
        <dbReference type="Proteomes" id="UP000199393"/>
    </source>
</evidence>
<reference evidence="2" key="1">
    <citation type="submission" date="2016-06" db="EMBL/GenBank/DDBJ databases">
        <authorList>
            <person name="Varghese N."/>
        </authorList>
    </citation>
    <scope>NUCLEOTIDE SEQUENCE [LARGE SCALE GENOMIC DNA]</scope>
    <source>
        <strain evidence="2">DSM 45344</strain>
    </source>
</reference>